<dbReference type="AlphaFoldDB" id="A0A6M3JPU1"/>
<gene>
    <name evidence="1" type="ORF">MM415A02966_0005</name>
</gene>
<proteinExistence type="predicted"/>
<reference evidence="1" key="1">
    <citation type="submission" date="2020-03" db="EMBL/GenBank/DDBJ databases">
        <title>The deep terrestrial virosphere.</title>
        <authorList>
            <person name="Holmfeldt K."/>
            <person name="Nilsson E."/>
            <person name="Simone D."/>
            <person name="Lopez-Fernandez M."/>
            <person name="Wu X."/>
            <person name="de Brujin I."/>
            <person name="Lundin D."/>
            <person name="Andersson A."/>
            <person name="Bertilsson S."/>
            <person name="Dopson M."/>
        </authorList>
    </citation>
    <scope>NUCLEOTIDE SEQUENCE</scope>
    <source>
        <strain evidence="1">MM415A02966</strain>
    </source>
</reference>
<evidence type="ECO:0000313" key="1">
    <source>
        <dbReference type="EMBL" id="QJA71953.1"/>
    </source>
</evidence>
<protein>
    <submittedName>
        <fullName evidence="1">Uncharacterized protein</fullName>
    </submittedName>
</protein>
<organism evidence="1">
    <name type="scientific">viral metagenome</name>
    <dbReference type="NCBI Taxonomy" id="1070528"/>
    <lineage>
        <taxon>unclassified sequences</taxon>
        <taxon>metagenomes</taxon>
        <taxon>organismal metagenomes</taxon>
    </lineage>
</organism>
<accession>A0A6M3JPU1</accession>
<sequence length="86" mass="10334">MKDTLKPPETFLGMEKRHKEELKIFQEHCNHEQVSCRFPPFIICTNCQKFLHEATDEELDAEGEINLFKRNEVYSENGKFYIRRVK</sequence>
<dbReference type="EMBL" id="MT141913">
    <property type="protein sequence ID" value="QJA71953.1"/>
    <property type="molecule type" value="Genomic_DNA"/>
</dbReference>
<name>A0A6M3JPU1_9ZZZZ</name>